<dbReference type="AlphaFoldDB" id="A0A8U0HW54"/>
<keyword evidence="1" id="KW-0472">Membrane</keyword>
<name>A0A8U0HW54_9EURY</name>
<feature type="transmembrane region" description="Helical" evidence="1">
    <location>
        <begin position="24"/>
        <end position="47"/>
    </location>
</feature>
<accession>A0A8U0HW54</accession>
<keyword evidence="1" id="KW-0812">Transmembrane</keyword>
<proteinExistence type="predicted"/>
<gene>
    <name evidence="2" type="ORF">M0R89_03535</name>
</gene>
<evidence type="ECO:0000313" key="3">
    <source>
        <dbReference type="Proteomes" id="UP000830729"/>
    </source>
</evidence>
<keyword evidence="1" id="KW-1133">Transmembrane helix</keyword>
<organism evidence="2 3">
    <name type="scientific">Halorussus limi</name>
    <dbReference type="NCBI Taxonomy" id="2938695"/>
    <lineage>
        <taxon>Archaea</taxon>
        <taxon>Methanobacteriati</taxon>
        <taxon>Methanobacteriota</taxon>
        <taxon>Stenosarchaea group</taxon>
        <taxon>Halobacteria</taxon>
        <taxon>Halobacteriales</taxon>
        <taxon>Haladaptataceae</taxon>
        <taxon>Halorussus</taxon>
    </lineage>
</organism>
<keyword evidence="3" id="KW-1185">Reference proteome</keyword>
<protein>
    <submittedName>
        <fullName evidence="2">Uncharacterized protein</fullName>
    </submittedName>
</protein>
<dbReference type="KEGG" id="halx:M0R89_03535"/>
<evidence type="ECO:0000313" key="2">
    <source>
        <dbReference type="EMBL" id="UPV75147.1"/>
    </source>
</evidence>
<reference evidence="2 3" key="1">
    <citation type="submission" date="2022-04" db="EMBL/GenBank/DDBJ databases">
        <title>Diverse halophilic archaea isolated from saline environments.</title>
        <authorList>
            <person name="Cui H.-L."/>
        </authorList>
    </citation>
    <scope>NUCLEOTIDE SEQUENCE [LARGE SCALE GENOMIC DNA]</scope>
    <source>
        <strain evidence="2 3">XZYJT49</strain>
    </source>
</reference>
<dbReference type="EMBL" id="CP096659">
    <property type="protein sequence ID" value="UPV75147.1"/>
    <property type="molecule type" value="Genomic_DNA"/>
</dbReference>
<dbReference type="Proteomes" id="UP000830729">
    <property type="component" value="Chromosome"/>
</dbReference>
<sequence>MTVGTGPVAAGIDPLAVAAGPVSAWSVAAVVGWLVVVVLVWLLFFAYGRGKRQTPRP</sequence>
<evidence type="ECO:0000256" key="1">
    <source>
        <dbReference type="SAM" id="Phobius"/>
    </source>
</evidence>
<dbReference type="RefSeq" id="WP_248651190.1">
    <property type="nucleotide sequence ID" value="NZ_CP096659.1"/>
</dbReference>
<dbReference type="GeneID" id="72184240"/>